<dbReference type="SUPFAM" id="SSF51316">
    <property type="entry name" value="Mss4-like"/>
    <property type="match status" value="1"/>
</dbReference>
<dbReference type="Proteomes" id="UP000237839">
    <property type="component" value="Unassembled WGS sequence"/>
</dbReference>
<dbReference type="PANTHER" id="PTHR28620">
    <property type="entry name" value="CENTROMERE PROTEIN V"/>
    <property type="match status" value="1"/>
</dbReference>
<evidence type="ECO:0000256" key="2">
    <source>
        <dbReference type="ARBA" id="ARBA00022723"/>
    </source>
</evidence>
<name>A0A2S9H3V1_9BURK</name>
<evidence type="ECO:0000313" key="5">
    <source>
        <dbReference type="EMBL" id="PRC94664.1"/>
    </source>
</evidence>
<dbReference type="InterPro" id="IPR006913">
    <property type="entry name" value="CENP-V/GFA"/>
</dbReference>
<dbReference type="EMBL" id="PUGF01000002">
    <property type="protein sequence ID" value="PRC94664.1"/>
    <property type="molecule type" value="Genomic_DNA"/>
</dbReference>
<reference evidence="5 6" key="1">
    <citation type="submission" date="2018-02" db="EMBL/GenBank/DDBJ databases">
        <title>Solimicrobium silvestre gen. nov., sp. nov., isolated from alpine forest soil.</title>
        <authorList>
            <person name="Margesin R."/>
            <person name="Albuquerque L."/>
            <person name="Zhang D.-C."/>
            <person name="Froufe H.J.C."/>
            <person name="Severino R."/>
            <person name="Roxo I."/>
            <person name="Egas C."/>
            <person name="Da Costa M.S."/>
        </authorList>
    </citation>
    <scope>NUCLEOTIDE SEQUENCE [LARGE SCALE GENOMIC DNA]</scope>
    <source>
        <strain evidence="5 6">S20-91</strain>
    </source>
</reference>
<dbReference type="InterPro" id="IPR052355">
    <property type="entry name" value="CENP-V-like"/>
</dbReference>
<sequence>MITHNLNGQCYCGNIQLEVGLTSAPLAYEPRACDCDFCRKHGASYISDPQGFLRIHVNDEHNFGKYRQGSEVADFLLCRNCGVLVAVTFQSEGQLYATLNSKVIDGEAHFGMEKTASPKMLAENQKTERWKKLWFSNVSICIDKNKQKNN</sequence>
<accession>A0A2S9H3V1</accession>
<evidence type="ECO:0000256" key="1">
    <source>
        <dbReference type="ARBA" id="ARBA00005495"/>
    </source>
</evidence>
<protein>
    <submittedName>
        <fullName evidence="5">Glutathione-dependent formaldehyde-activating enzyme</fullName>
    </submittedName>
</protein>
<gene>
    <name evidence="5" type="ORF">S2091_0667</name>
</gene>
<organism evidence="5 6">
    <name type="scientific">Solimicrobium silvestre</name>
    <dbReference type="NCBI Taxonomy" id="2099400"/>
    <lineage>
        <taxon>Bacteria</taxon>
        <taxon>Pseudomonadati</taxon>
        <taxon>Pseudomonadota</taxon>
        <taxon>Betaproteobacteria</taxon>
        <taxon>Burkholderiales</taxon>
        <taxon>Oxalobacteraceae</taxon>
        <taxon>Solimicrobium</taxon>
    </lineage>
</organism>
<dbReference type="InterPro" id="IPR011057">
    <property type="entry name" value="Mss4-like_sf"/>
</dbReference>
<evidence type="ECO:0000256" key="3">
    <source>
        <dbReference type="ARBA" id="ARBA00022833"/>
    </source>
</evidence>
<dbReference type="GO" id="GO:0046872">
    <property type="term" value="F:metal ion binding"/>
    <property type="evidence" value="ECO:0007669"/>
    <property type="project" value="UniProtKB-KW"/>
</dbReference>
<keyword evidence="6" id="KW-1185">Reference proteome</keyword>
<comment type="similarity">
    <text evidence="1">Belongs to the Gfa family.</text>
</comment>
<dbReference type="PANTHER" id="PTHR28620:SF1">
    <property type="entry name" value="CENP-V_GFA DOMAIN-CONTAINING PROTEIN"/>
    <property type="match status" value="1"/>
</dbReference>
<keyword evidence="3" id="KW-0862">Zinc</keyword>
<dbReference type="OrthoDB" id="327703at2"/>
<dbReference type="RefSeq" id="WP_105530376.1">
    <property type="nucleotide sequence ID" value="NZ_PUGF01000002.1"/>
</dbReference>
<dbReference type="PROSITE" id="PS51891">
    <property type="entry name" value="CENP_V_GFA"/>
    <property type="match status" value="1"/>
</dbReference>
<feature type="domain" description="CENP-V/GFA" evidence="4">
    <location>
        <begin position="6"/>
        <end position="131"/>
    </location>
</feature>
<dbReference type="Gene3D" id="2.170.150.70">
    <property type="match status" value="1"/>
</dbReference>
<dbReference type="Pfam" id="PF04828">
    <property type="entry name" value="GFA"/>
    <property type="match status" value="1"/>
</dbReference>
<evidence type="ECO:0000313" key="6">
    <source>
        <dbReference type="Proteomes" id="UP000237839"/>
    </source>
</evidence>
<dbReference type="GO" id="GO:0016846">
    <property type="term" value="F:carbon-sulfur lyase activity"/>
    <property type="evidence" value="ECO:0007669"/>
    <property type="project" value="InterPro"/>
</dbReference>
<proteinExistence type="inferred from homology"/>
<keyword evidence="2" id="KW-0479">Metal-binding</keyword>
<evidence type="ECO:0000259" key="4">
    <source>
        <dbReference type="PROSITE" id="PS51891"/>
    </source>
</evidence>
<comment type="caution">
    <text evidence="5">The sequence shown here is derived from an EMBL/GenBank/DDBJ whole genome shotgun (WGS) entry which is preliminary data.</text>
</comment>
<dbReference type="AlphaFoldDB" id="A0A2S9H3V1"/>